<comment type="caution">
    <text evidence="1">The sequence shown here is derived from an EMBL/GenBank/DDBJ whole genome shotgun (WGS) entry which is preliminary data.</text>
</comment>
<dbReference type="Proteomes" id="UP001304243">
    <property type="component" value="Unassembled WGS sequence"/>
</dbReference>
<proteinExistence type="predicted"/>
<name>A0AAN7DFY5_9FUNG</name>
<accession>A0AAN7DFY5</accession>
<dbReference type="AlphaFoldDB" id="A0AAN7DFY5"/>
<keyword evidence="2" id="KW-1185">Reference proteome</keyword>
<gene>
    <name evidence="1" type="primary">HTA1_3</name>
    <name evidence="1" type="ORF">ATC70_010894</name>
</gene>
<reference evidence="1 2" key="1">
    <citation type="submission" date="2022-11" db="EMBL/GenBank/DDBJ databases">
        <title>Mucor velutinosus strain NIH1002 WGS.</title>
        <authorList>
            <person name="Subramanian P."/>
            <person name="Mullikin J.C."/>
            <person name="Segre J.A."/>
            <person name="Zelazny A.M."/>
        </authorList>
    </citation>
    <scope>NUCLEOTIDE SEQUENCE [LARGE SCALE GENOMIC DNA]</scope>
    <source>
        <strain evidence="1 2">NIH1002</strain>
    </source>
</reference>
<organism evidence="1 2">
    <name type="scientific">Mucor velutinosus</name>
    <dbReference type="NCBI Taxonomy" id="708070"/>
    <lineage>
        <taxon>Eukaryota</taxon>
        <taxon>Fungi</taxon>
        <taxon>Fungi incertae sedis</taxon>
        <taxon>Mucoromycota</taxon>
        <taxon>Mucoromycotina</taxon>
        <taxon>Mucoromycetes</taxon>
        <taxon>Mucorales</taxon>
        <taxon>Mucorineae</taxon>
        <taxon>Mucoraceae</taxon>
        <taxon>Mucor</taxon>
    </lineage>
</organism>
<evidence type="ECO:0000313" key="2">
    <source>
        <dbReference type="Proteomes" id="UP001304243"/>
    </source>
</evidence>
<protein>
    <submittedName>
        <fullName evidence="1">Histone H2A</fullName>
    </submittedName>
</protein>
<dbReference type="EMBL" id="JASEJX010000014">
    <property type="protein sequence ID" value="KAK4515934.1"/>
    <property type="molecule type" value="Genomic_DNA"/>
</dbReference>
<dbReference type="RefSeq" id="XP_064682600.1">
    <property type="nucleotide sequence ID" value="XM_064830098.1"/>
</dbReference>
<dbReference type="GeneID" id="89954580"/>
<sequence length="75" mass="7571">MLIIAGFAVSDLIKITTERDGGARALSQALGQYIFSTTGSEKLAIVVISVGGDVVLLGLINGLSYASVDVVASGS</sequence>
<evidence type="ECO:0000313" key="1">
    <source>
        <dbReference type="EMBL" id="KAK4515934.1"/>
    </source>
</evidence>